<sequence length="298" mass="32946">MLTFTLRLTPGTIAANQDAIAPSPDIRLTLANHSTTVVDGIVFDRVTGEVLGRYNLSEYAPEPFDCSTPSYEEATVFVMDEDGSPVGIAIANKNDNRYTPRIVTLPTTCLPLNAERAVRKGRNSSIVQNPLYAIMRAVKIEEVCTPWLDDYIHGAINVGPGVINGKYSVSPADVAILLRQPEISVESASGCLLNHDHEPMSIRQIQRVVEAARISLRGVALYLERHPEILARLDLTFDFNTLWPSASAEVKPLGQREHSKRQDVMRMLGQGEGIKAIARQTGVSRNTVRKWKEELMAE</sequence>
<feature type="domain" description="Resolvase HTH" evidence="1">
    <location>
        <begin position="260"/>
        <end position="290"/>
    </location>
</feature>
<name>A0A1H3J3C7_9PSED</name>
<proteinExistence type="predicted"/>
<dbReference type="Proteomes" id="UP000182902">
    <property type="component" value="Unassembled WGS sequence"/>
</dbReference>
<evidence type="ECO:0000259" key="1">
    <source>
        <dbReference type="Pfam" id="PF02796"/>
    </source>
</evidence>
<organism evidence="2 3">
    <name type="scientific">Pseudomonas salomonii</name>
    <dbReference type="NCBI Taxonomy" id="191391"/>
    <lineage>
        <taxon>Bacteria</taxon>
        <taxon>Pseudomonadati</taxon>
        <taxon>Pseudomonadota</taxon>
        <taxon>Gammaproteobacteria</taxon>
        <taxon>Pseudomonadales</taxon>
        <taxon>Pseudomonadaceae</taxon>
        <taxon>Pseudomonas</taxon>
    </lineage>
</organism>
<dbReference type="GO" id="GO:0003677">
    <property type="term" value="F:DNA binding"/>
    <property type="evidence" value="ECO:0007669"/>
    <property type="project" value="InterPro"/>
</dbReference>
<dbReference type="InterPro" id="IPR006120">
    <property type="entry name" value="Resolvase_HTH_dom"/>
</dbReference>
<dbReference type="EMBL" id="FNOX01000003">
    <property type="protein sequence ID" value="SDY34412.1"/>
    <property type="molecule type" value="Genomic_DNA"/>
</dbReference>
<protein>
    <submittedName>
        <fullName evidence="2">Helix-turn-helix domain of resolvase</fullName>
    </submittedName>
</protein>
<dbReference type="RefSeq" id="WP_069788552.1">
    <property type="nucleotide sequence ID" value="NZ_FNOX01000003.1"/>
</dbReference>
<accession>A0A1H3J3C7</accession>
<reference evidence="2 3" key="1">
    <citation type="submission" date="2016-10" db="EMBL/GenBank/DDBJ databases">
        <authorList>
            <person name="de Groot N.N."/>
        </authorList>
    </citation>
    <scope>NUCLEOTIDE SEQUENCE [LARGE SCALE GENOMIC DNA]</scope>
    <source>
        <strain evidence="2 3">ICMP 14252</strain>
    </source>
</reference>
<dbReference type="AlphaFoldDB" id="A0A1H3J3C7"/>
<dbReference type="GO" id="GO:0000150">
    <property type="term" value="F:DNA strand exchange activity"/>
    <property type="evidence" value="ECO:0007669"/>
    <property type="project" value="InterPro"/>
</dbReference>
<dbReference type="Pfam" id="PF02796">
    <property type="entry name" value="HTH_7"/>
    <property type="match status" value="1"/>
</dbReference>
<evidence type="ECO:0000313" key="2">
    <source>
        <dbReference type="EMBL" id="SDY34412.1"/>
    </source>
</evidence>
<gene>
    <name evidence="2" type="ORF">SAMN05216247_103446</name>
</gene>
<evidence type="ECO:0000313" key="3">
    <source>
        <dbReference type="Proteomes" id="UP000182902"/>
    </source>
</evidence>
<dbReference type="Gene3D" id="1.10.10.60">
    <property type="entry name" value="Homeodomain-like"/>
    <property type="match status" value="1"/>
</dbReference>